<organism evidence="2 3">
    <name type="scientific">Escherichia phage Skarpretter</name>
    <dbReference type="NCBI Taxonomy" id="2488654"/>
    <lineage>
        <taxon>Viruses</taxon>
        <taxon>Duplodnaviria</taxon>
        <taxon>Heunggongvirae</taxon>
        <taxon>Uroviricota</taxon>
        <taxon>Caudoviricetes</taxon>
        <taxon>Skarprettervirus</taxon>
        <taxon>Skarprettervirus skarpretter</taxon>
    </lineage>
</organism>
<evidence type="ECO:0000313" key="2">
    <source>
        <dbReference type="EMBL" id="AZF88677.1"/>
    </source>
</evidence>
<dbReference type="GeneID" id="55008222"/>
<dbReference type="Proteomes" id="UP000279721">
    <property type="component" value="Segment"/>
</dbReference>
<keyword evidence="1" id="KW-0472">Membrane</keyword>
<reference evidence="3" key="1">
    <citation type="submission" date="2018-10" db="EMBL/GenBank/DDBJ databases">
        <authorList>
            <person name="Olsen N.S."/>
            <person name="Kot W."/>
            <person name="Hansen L.H."/>
        </authorList>
    </citation>
    <scope>NUCLEOTIDE SEQUENCE [LARGE SCALE GENOMIC DNA]</scope>
</reference>
<evidence type="ECO:0000313" key="3">
    <source>
        <dbReference type="Proteomes" id="UP000279721"/>
    </source>
</evidence>
<keyword evidence="1" id="KW-1133">Transmembrane helix</keyword>
<dbReference type="RefSeq" id="YP_009816910.1">
    <property type="nucleotide sequence ID" value="NC_048112.1"/>
</dbReference>
<dbReference type="EMBL" id="MK105855">
    <property type="protein sequence ID" value="AZF88677.1"/>
    <property type="molecule type" value="Genomic_DNA"/>
</dbReference>
<sequence length="83" mass="8816">MRGNLGAGKVIACLFRLRRLERVTGGFTMGVESCVIAGVIAVALVAGGLVAAYGLNEWTVIPFLALASFLLSWLGSWLVTRSF</sequence>
<evidence type="ECO:0000256" key="1">
    <source>
        <dbReference type="SAM" id="Phobius"/>
    </source>
</evidence>
<accession>A0A3G8F397</accession>
<name>A0A3G8F397_9CAUD</name>
<dbReference type="KEGG" id="vg:55008222"/>
<keyword evidence="1" id="KW-0812">Transmembrane</keyword>
<feature type="transmembrane region" description="Helical" evidence="1">
    <location>
        <begin position="60"/>
        <end position="79"/>
    </location>
</feature>
<proteinExistence type="predicted"/>
<feature type="transmembrane region" description="Helical" evidence="1">
    <location>
        <begin position="26"/>
        <end position="54"/>
    </location>
</feature>
<protein>
    <submittedName>
        <fullName evidence="2">Uncharacterized protein</fullName>
    </submittedName>
</protein>
<keyword evidence="3" id="KW-1185">Reference proteome</keyword>